<evidence type="ECO:0000259" key="8">
    <source>
        <dbReference type="SMART" id="SM00363"/>
    </source>
</evidence>
<dbReference type="PROSITE" id="PS50889">
    <property type="entry name" value="S4"/>
    <property type="match status" value="1"/>
</dbReference>
<geneLocation type="mitochondrion" evidence="9"/>
<keyword evidence="2 6" id="KW-0699">rRNA-binding</keyword>
<evidence type="ECO:0000256" key="2">
    <source>
        <dbReference type="ARBA" id="ARBA00022730"/>
    </source>
</evidence>
<dbReference type="Gene3D" id="1.10.1050.10">
    <property type="entry name" value="Ribosomal Protein S4 Delta 41, Chain A, domain 1"/>
    <property type="match status" value="1"/>
</dbReference>
<keyword evidence="4 7" id="KW-0689">Ribosomal protein</keyword>
<feature type="domain" description="RNA-binding S4" evidence="8">
    <location>
        <begin position="93"/>
        <end position="155"/>
    </location>
</feature>
<evidence type="ECO:0000256" key="3">
    <source>
        <dbReference type="ARBA" id="ARBA00022884"/>
    </source>
</evidence>
<evidence type="ECO:0000256" key="4">
    <source>
        <dbReference type="ARBA" id="ARBA00022980"/>
    </source>
</evidence>
<dbReference type="GO" id="GO:0042274">
    <property type="term" value="P:ribosomal small subunit biogenesis"/>
    <property type="evidence" value="ECO:0007669"/>
    <property type="project" value="TreeGrafter"/>
</dbReference>
<dbReference type="Pfam" id="PF01479">
    <property type="entry name" value="S4"/>
    <property type="match status" value="1"/>
</dbReference>
<dbReference type="EMBL" id="LC369600">
    <property type="protein sequence ID" value="BBD14140.1"/>
    <property type="molecule type" value="Genomic_DNA"/>
</dbReference>
<keyword evidence="5 7" id="KW-0687">Ribonucleoprotein</keyword>
<evidence type="ECO:0000313" key="9">
    <source>
        <dbReference type="EMBL" id="BBD14140.1"/>
    </source>
</evidence>
<dbReference type="Pfam" id="PF00163">
    <property type="entry name" value="Ribosomal_S4"/>
    <property type="match status" value="1"/>
</dbReference>
<dbReference type="Gene3D" id="3.10.290.10">
    <property type="entry name" value="RNA-binding S4 domain"/>
    <property type="match status" value="1"/>
</dbReference>
<name>A0A348AYS2_9EUKA</name>
<dbReference type="PANTHER" id="PTHR11831:SF4">
    <property type="entry name" value="SMALL RIBOSOMAL SUBUNIT PROTEIN US4M"/>
    <property type="match status" value="1"/>
</dbReference>
<evidence type="ECO:0000256" key="5">
    <source>
        <dbReference type="ARBA" id="ARBA00023274"/>
    </source>
</evidence>
<evidence type="ECO:0000256" key="1">
    <source>
        <dbReference type="ARBA" id="ARBA00007465"/>
    </source>
</evidence>
<reference evidence="9" key="1">
    <citation type="journal article" date="2018" name="Sci. Rep.">
        <title>Ophirina amphinema n. gen., n. sp., a New Deeply Branching Discobid with Phylogenetic Affinity to Jakobids.</title>
        <authorList>
            <person name="Yabuki A."/>
            <person name="Gyaltshen Y."/>
            <person name="Heiss A.A."/>
            <person name="Fujikura K."/>
            <person name="Kim E."/>
        </authorList>
    </citation>
    <scope>NUCLEOTIDE SEQUENCE</scope>
    <source>
        <strain evidence="9">JB</strain>
    </source>
</reference>
<dbReference type="InterPro" id="IPR018079">
    <property type="entry name" value="Ribosomal_uS4_CS"/>
</dbReference>
<dbReference type="AlphaFoldDB" id="A0A348AYS2"/>
<dbReference type="SMART" id="SM00363">
    <property type="entry name" value="S4"/>
    <property type="match status" value="1"/>
</dbReference>
<evidence type="ECO:0000256" key="7">
    <source>
        <dbReference type="RuleBase" id="RU003699"/>
    </source>
</evidence>
<gene>
    <name evidence="9" type="primary">rps4</name>
</gene>
<evidence type="ECO:0000256" key="6">
    <source>
        <dbReference type="PROSITE-ProRule" id="PRU00182"/>
    </source>
</evidence>
<dbReference type="InterPro" id="IPR036986">
    <property type="entry name" value="S4_RNA-bd_sf"/>
</dbReference>
<dbReference type="CDD" id="cd00165">
    <property type="entry name" value="S4"/>
    <property type="match status" value="1"/>
</dbReference>
<organism evidence="9">
    <name type="scientific">Ophirina amphinema</name>
    <dbReference type="NCBI Taxonomy" id="2108040"/>
    <lineage>
        <taxon>Eukaryota</taxon>
        <taxon>Discoba</taxon>
        <taxon>Jakobida</taxon>
        <taxon>Ophirinina</taxon>
        <taxon>Ophirinidae</taxon>
        <taxon>Ophirina</taxon>
    </lineage>
</organism>
<proteinExistence type="inferred from homology"/>
<sequence>MTRRINSRNRVSKQHGQNVWGVSLAGKRSKIGVSRQKSSLYGQLLQAKQLIKRFYGEISESQFRSLCLAGARHMQQTGDLDNGLRHVACLLECRLDMSLFRSNLVPSIFLARQMVNHGHTLVNGVCVRQPGLLLKGGDVVEIAFNKKLWARENLLRFISTGRVVFDLPTYMQVDYDRMASVMLRKPFSDEIKYPLKVSFKNLLSWYA</sequence>
<dbReference type="PROSITE" id="PS00632">
    <property type="entry name" value="RIBOSOMAL_S4"/>
    <property type="match status" value="1"/>
</dbReference>
<dbReference type="PANTHER" id="PTHR11831">
    <property type="entry name" value="30S 40S RIBOSOMAL PROTEIN"/>
    <property type="match status" value="1"/>
</dbReference>
<comment type="similarity">
    <text evidence="1 7">Belongs to the universal ribosomal protein uS4 family.</text>
</comment>
<dbReference type="GO" id="GO:0019843">
    <property type="term" value="F:rRNA binding"/>
    <property type="evidence" value="ECO:0007669"/>
    <property type="project" value="UniProtKB-KW"/>
</dbReference>
<accession>A0A348AYS2</accession>
<keyword evidence="9" id="KW-0496">Mitochondrion</keyword>
<protein>
    <submittedName>
        <fullName evidence="9">RNA polymerase subunit alpha</fullName>
    </submittedName>
</protein>
<dbReference type="SUPFAM" id="SSF55174">
    <property type="entry name" value="Alpha-L RNA-binding motif"/>
    <property type="match status" value="1"/>
</dbReference>
<dbReference type="GO" id="GO:0003735">
    <property type="term" value="F:structural constituent of ribosome"/>
    <property type="evidence" value="ECO:0007669"/>
    <property type="project" value="TreeGrafter"/>
</dbReference>
<dbReference type="GO" id="GO:0015935">
    <property type="term" value="C:small ribosomal subunit"/>
    <property type="evidence" value="ECO:0007669"/>
    <property type="project" value="TreeGrafter"/>
</dbReference>
<dbReference type="InterPro" id="IPR002942">
    <property type="entry name" value="S4_RNA-bd"/>
</dbReference>
<dbReference type="InterPro" id="IPR022801">
    <property type="entry name" value="Ribosomal_uS4"/>
</dbReference>
<dbReference type="InterPro" id="IPR001912">
    <property type="entry name" value="Ribosomal_uS4_N"/>
</dbReference>
<keyword evidence="3 6" id="KW-0694">RNA-binding</keyword>